<evidence type="ECO:0000256" key="10">
    <source>
        <dbReference type="PROSITE-ProRule" id="PRU00723"/>
    </source>
</evidence>
<keyword evidence="9" id="KW-0460">Magnesium</keyword>
<accession>A0A8T0ATS5</accession>
<dbReference type="Proteomes" id="UP000606274">
    <property type="component" value="Unassembled WGS sequence"/>
</dbReference>
<evidence type="ECO:0000256" key="7">
    <source>
        <dbReference type="ARBA" id="ARBA00022801"/>
    </source>
</evidence>
<dbReference type="GO" id="GO:0008270">
    <property type="term" value="F:zinc ion binding"/>
    <property type="evidence" value="ECO:0007669"/>
    <property type="project" value="UniProtKB-KW"/>
</dbReference>
<protein>
    <recommendedName>
        <fullName evidence="12">C3H1-type domain-containing protein</fullName>
    </recommendedName>
</protein>
<keyword evidence="5" id="KW-0255">Endonuclease</keyword>
<comment type="cofactor">
    <cofactor evidence="1">
        <name>Mg(2+)</name>
        <dbReference type="ChEBI" id="CHEBI:18420"/>
    </cofactor>
</comment>
<dbReference type="InterPro" id="IPR051101">
    <property type="entry name" value="ZC3H12/N4BP1_RNase_Reg"/>
</dbReference>
<dbReference type="GO" id="GO:0036464">
    <property type="term" value="C:cytoplasmic ribonucleoprotein granule"/>
    <property type="evidence" value="ECO:0007669"/>
    <property type="project" value="TreeGrafter"/>
</dbReference>
<dbReference type="AlphaFoldDB" id="A0A8T0ATS5"/>
<comment type="similarity">
    <text evidence="2">Belongs to the ZC3H12 family.</text>
</comment>
<gene>
    <name evidence="13" type="ORF">HF521_008201</name>
</gene>
<dbReference type="OrthoDB" id="392925at2759"/>
<keyword evidence="7" id="KW-0378">Hydrolase</keyword>
<dbReference type="Pfam" id="PF11977">
    <property type="entry name" value="RNase_Zc3h12a"/>
    <property type="match status" value="1"/>
</dbReference>
<feature type="region of interest" description="Disordered" evidence="11">
    <location>
        <begin position="423"/>
        <end position="445"/>
    </location>
</feature>
<evidence type="ECO:0000256" key="11">
    <source>
        <dbReference type="SAM" id="MobiDB-lite"/>
    </source>
</evidence>
<dbReference type="InterPro" id="IPR040757">
    <property type="entry name" value="Regnase_1/ZC3H12_C"/>
</dbReference>
<evidence type="ECO:0000256" key="6">
    <source>
        <dbReference type="ARBA" id="ARBA00022771"/>
    </source>
</evidence>
<reference evidence="13" key="1">
    <citation type="submission" date="2020-08" db="EMBL/GenBank/DDBJ databases">
        <title>Chromosome-level assembly of Southern catfish (Silurus meridionalis) provides insights into visual adaptation to the nocturnal and benthic lifestyles.</title>
        <authorList>
            <person name="Zhang Y."/>
            <person name="Wang D."/>
            <person name="Peng Z."/>
        </authorList>
    </citation>
    <scope>NUCLEOTIDE SEQUENCE</scope>
    <source>
        <strain evidence="13">SWU-2019-XX</strain>
        <tissue evidence="13">Muscle</tissue>
    </source>
</reference>
<sequence>MCIRKRVCVHVCVRGRVAVRIFILRFPCLWFKHTFEPLPHMLDHSARETFRRGRTHTQTRCVAAGHRREPASSNTILPQTVETKRQTEGGFPLSRLSSRDKPPAHSFFFSKPYTRRTRGQPEEEALEDSHNRGPMQTHSDMEREQIKVKHFLKLGYSHSDIMRVLQTLSQDAPTNDILQELIKTCRTNATGAPGAPESSPKLIPRGCGSSLQHKQADTTYSDSYSSTPFRPVVIDGSNVAISHGNKVVFSCRGIQLAVQWFWDRKIRDITVFVPLWRKEQSRPGAPITDQHIMDELERRNILVYTPSRCVNGKRVVCYDDRYIVKLAYTSDGIIVSNDNYRDLQQENPEWKKFIEDRLLMYTFANDIFMPPDDPLGRNGPTIENFLRKKPLISETKPPHCPYGKKCTYGVKCKFYHPERSNQPQLSVADELRAKSQPSSMTDEVPPSPNGLFDYWTAATPAYQDQLTLDLSGLDLYSSPHDSPSPSYLQRSLPALYKSIKSDQAYGSLEGSMSRLFLSDSALQTSLAYSSGCVTANSSDYFLSGGSGMQSRRARSPDVPSRCYSPDLHILSGCQHGHTGYTRTLHPNQAYQRHAAYKNNNDMPFCNEALPYPQSTSNRLKVPDMTWGQGLTEVMDGDNLTGRRRDVRSQLSTIFPQSIVDQVMRLYPHTLDTAELVGLIQKYKNSAFL</sequence>
<evidence type="ECO:0000256" key="1">
    <source>
        <dbReference type="ARBA" id="ARBA00001946"/>
    </source>
</evidence>
<dbReference type="InterPro" id="IPR021869">
    <property type="entry name" value="RNase_Zc3h12_NYN"/>
</dbReference>
<evidence type="ECO:0000313" key="14">
    <source>
        <dbReference type="Proteomes" id="UP000606274"/>
    </source>
</evidence>
<comment type="caution">
    <text evidence="13">The sequence shown here is derived from an EMBL/GenBank/DDBJ whole genome shotgun (WGS) entry which is preliminary data.</text>
</comment>
<evidence type="ECO:0000256" key="3">
    <source>
        <dbReference type="ARBA" id="ARBA00022722"/>
    </source>
</evidence>
<feature type="region of interest" description="Disordered" evidence="11">
    <location>
        <begin position="83"/>
        <end position="140"/>
    </location>
</feature>
<keyword evidence="14" id="KW-1185">Reference proteome</keyword>
<dbReference type="InterPro" id="IPR040546">
    <property type="entry name" value="Rege-1_UBA-like"/>
</dbReference>
<keyword evidence="4 10" id="KW-0479">Metal-binding</keyword>
<name>A0A8T0ATS5_SILME</name>
<keyword evidence="6 10" id="KW-0863">Zinc-finger</keyword>
<dbReference type="FunFam" id="3.40.50.11980:FF:000001">
    <property type="entry name" value="ZC3H12A isoform 1"/>
    <property type="match status" value="1"/>
</dbReference>
<dbReference type="PANTHER" id="PTHR12876:SF11">
    <property type="entry name" value="RIBONUCLEASE ZC3H12D-RELATED"/>
    <property type="match status" value="1"/>
</dbReference>
<dbReference type="Pfam" id="PF18561">
    <property type="entry name" value="Regnase_1_C"/>
    <property type="match status" value="1"/>
</dbReference>
<organism evidence="13 14">
    <name type="scientific">Silurus meridionalis</name>
    <name type="common">Southern catfish</name>
    <name type="synonym">Silurus soldatovi meridionalis</name>
    <dbReference type="NCBI Taxonomy" id="175797"/>
    <lineage>
        <taxon>Eukaryota</taxon>
        <taxon>Metazoa</taxon>
        <taxon>Chordata</taxon>
        <taxon>Craniata</taxon>
        <taxon>Vertebrata</taxon>
        <taxon>Euteleostomi</taxon>
        <taxon>Actinopterygii</taxon>
        <taxon>Neopterygii</taxon>
        <taxon>Teleostei</taxon>
        <taxon>Ostariophysi</taxon>
        <taxon>Siluriformes</taxon>
        <taxon>Siluridae</taxon>
        <taxon>Silurus</taxon>
    </lineage>
</organism>
<dbReference type="CDD" id="cd18729">
    <property type="entry name" value="PIN_Zc3h12-like"/>
    <property type="match status" value="1"/>
</dbReference>
<proteinExistence type="inferred from homology"/>
<evidence type="ECO:0000256" key="9">
    <source>
        <dbReference type="ARBA" id="ARBA00022842"/>
    </source>
</evidence>
<dbReference type="GO" id="GO:0016787">
    <property type="term" value="F:hydrolase activity"/>
    <property type="evidence" value="ECO:0007669"/>
    <property type="project" value="UniProtKB-KW"/>
</dbReference>
<dbReference type="GO" id="GO:0005634">
    <property type="term" value="C:nucleus"/>
    <property type="evidence" value="ECO:0007669"/>
    <property type="project" value="TreeGrafter"/>
</dbReference>
<feature type="domain" description="C3H1-type" evidence="12">
    <location>
        <begin position="394"/>
        <end position="419"/>
    </location>
</feature>
<feature type="zinc finger region" description="C3H1-type" evidence="10">
    <location>
        <begin position="394"/>
        <end position="419"/>
    </location>
</feature>
<evidence type="ECO:0000256" key="5">
    <source>
        <dbReference type="ARBA" id="ARBA00022759"/>
    </source>
</evidence>
<keyword evidence="8 10" id="KW-0862">Zinc</keyword>
<dbReference type="Gene3D" id="3.40.50.11980">
    <property type="match status" value="1"/>
</dbReference>
<dbReference type="Pfam" id="PF18039">
    <property type="entry name" value="UBA_6"/>
    <property type="match status" value="1"/>
</dbReference>
<evidence type="ECO:0000256" key="8">
    <source>
        <dbReference type="ARBA" id="ARBA00022833"/>
    </source>
</evidence>
<evidence type="ECO:0000313" key="13">
    <source>
        <dbReference type="EMBL" id="KAF7694448.1"/>
    </source>
</evidence>
<evidence type="ECO:0000256" key="2">
    <source>
        <dbReference type="ARBA" id="ARBA00010922"/>
    </source>
</evidence>
<dbReference type="GO" id="GO:0004521">
    <property type="term" value="F:RNA endonuclease activity"/>
    <property type="evidence" value="ECO:0007669"/>
    <property type="project" value="TreeGrafter"/>
</dbReference>
<dbReference type="PROSITE" id="PS50103">
    <property type="entry name" value="ZF_C3H1"/>
    <property type="match status" value="1"/>
</dbReference>
<dbReference type="GO" id="GO:0003729">
    <property type="term" value="F:mRNA binding"/>
    <property type="evidence" value="ECO:0007669"/>
    <property type="project" value="TreeGrafter"/>
</dbReference>
<keyword evidence="3" id="KW-0540">Nuclease</keyword>
<evidence type="ECO:0000259" key="12">
    <source>
        <dbReference type="PROSITE" id="PS50103"/>
    </source>
</evidence>
<dbReference type="EMBL" id="JABFDY010000018">
    <property type="protein sequence ID" value="KAF7694448.1"/>
    <property type="molecule type" value="Genomic_DNA"/>
</dbReference>
<evidence type="ECO:0000256" key="4">
    <source>
        <dbReference type="ARBA" id="ARBA00022723"/>
    </source>
</evidence>
<dbReference type="InterPro" id="IPR000571">
    <property type="entry name" value="Znf_CCCH"/>
</dbReference>
<dbReference type="PANTHER" id="PTHR12876">
    <property type="entry name" value="N4BP1-RELATED"/>
    <property type="match status" value="1"/>
</dbReference>